<dbReference type="InterPro" id="IPR007863">
    <property type="entry name" value="Peptidase_M16_C"/>
</dbReference>
<comment type="cofactor">
    <cofactor evidence="1">
        <name>Zn(2+)</name>
        <dbReference type="ChEBI" id="CHEBI:29105"/>
    </cofactor>
</comment>
<dbReference type="PANTHER" id="PTHR43690:SF17">
    <property type="entry name" value="PROTEIN YHJJ"/>
    <property type="match status" value="1"/>
</dbReference>
<dbReference type="HOGENOM" id="CLU_008156_0_0_6"/>
<accession>A0A090JYZ6</accession>
<keyword evidence="3" id="KW-0645">Protease</keyword>
<feature type="domain" description="Peptidase M16 C-terminal" evidence="10">
    <location>
        <begin position="218"/>
        <end position="397"/>
    </location>
</feature>
<dbReference type="Gene3D" id="3.30.830.10">
    <property type="entry name" value="Metalloenzyme, LuxS/M16 peptidase-like"/>
    <property type="match status" value="4"/>
</dbReference>
<proteinExistence type="inferred from homology"/>
<dbReference type="SUPFAM" id="SSF63411">
    <property type="entry name" value="LuxS/MPP-like metallohydrolase"/>
    <property type="match status" value="3"/>
</dbReference>
<keyword evidence="6" id="KW-0862">Zinc</keyword>
<keyword evidence="7" id="KW-0482">Metalloprotease</keyword>
<dbReference type="EMBL" id="LN554847">
    <property type="protein sequence ID" value="CED56688.1"/>
    <property type="molecule type" value="Genomic_DNA"/>
</dbReference>
<evidence type="ECO:0000256" key="4">
    <source>
        <dbReference type="ARBA" id="ARBA00022723"/>
    </source>
</evidence>
<evidence type="ECO:0000256" key="8">
    <source>
        <dbReference type="RuleBase" id="RU004447"/>
    </source>
</evidence>
<dbReference type="PANTHER" id="PTHR43690">
    <property type="entry name" value="NARDILYSIN"/>
    <property type="match status" value="1"/>
</dbReference>
<comment type="similarity">
    <text evidence="2 8">Belongs to the peptidase M16 family.</text>
</comment>
<protein>
    <submittedName>
        <fullName evidence="11">Putative membrane-associated peptidase</fullName>
    </submittedName>
</protein>
<dbReference type="KEGG" id="awd:AWOD_II_0029"/>
<evidence type="ECO:0000256" key="3">
    <source>
        <dbReference type="ARBA" id="ARBA00022670"/>
    </source>
</evidence>
<reference evidence="12" key="1">
    <citation type="submission" date="2014-09" db="EMBL/GenBank/DDBJ databases">
        <authorList>
            <person name="Hjerde E."/>
        </authorList>
    </citation>
    <scope>NUCLEOTIDE SEQUENCE [LARGE SCALE GENOMIC DNA]</scope>
    <source>
        <strain evidence="12">06/09/139</strain>
    </source>
</reference>
<dbReference type="InterPro" id="IPR001431">
    <property type="entry name" value="Pept_M16_Zn_BS"/>
</dbReference>
<keyword evidence="4" id="KW-0479">Metal-binding</keyword>
<sequence>MPSHSIVEILMILKNILLLGSALLLSACQLMSSSNESTQLRFNPAVSVGVLDNGFTYYIAENQRPESRVYIRFVVNAGSMNEDDDQRGVAHIVEHMAFNGTKNYPENQVITELEKVGMKFGVDINAFTDFENTVYTLNLPNNDTKTLALTLDIVSDWASNVTMLKGDLDAERGIVLEEWRARLGPMLRLGDKKSAIEMAGSRYVTRDPIGDAETIKTVSKYRVADFYNKWYRPDNMSIVIVGDINTQEVKQLIEKKLGDKKTPTTPVESIDYSVPLNNKWRSATVSEEGMSSPSVELSFFSHYQSENSYARYKQDLTKQVATRLLNVRLQRWEQQESTAINSANFYSSNIGRETTQSVFSLQLFDENYAEATQELIAFIAQITQYGFSSAEVNGEISRLHKINESIKEQTTYSIDLAGDLMVSAASEQLLIGDNDKYQLNKRFLTEITLAEVNNVLSTIVAQKSKLLLTTQPITTQKAVLPASQLEKIWQQTMIETQPRWLVDNNQAVLPKITVKKGTIKQEKKWAEYNLTEYRLSNGSKLIYRYSDNNPGQVHFKALTSGGLRSVPKSDYHALRIATSLVDETGVGDVPQADIQTIFRGNPVVMSTMLDEHQQGYSGWAKTDSLDKMFQLFHLKLQASPISDKVLKQYQIETVQRSNELNSADRFVRKVSTLRYPDVETVYSENNVEVANLTSEDLSAIYQHYISSKTDYTYFVVGDVSPKEIEKLAATYLSSIRREEAVRQPYQVIAHSPKQRYTARDSKEPRAEVELYLTQPSQWRPDNAYYLELSGELVQEQLRLKLREQASGIYSVTSWFWQNPDNRQAEGRIQFTCAPDRVDELLTLTHQVIEDIVTKGADEQVLQNKLLQRSDQIDRYLRSDLGMLNAIEYSYMLTESPTLIKAQKRANNEATKQKVDTIMRNFLIEAKQFEAVLIPKK</sequence>
<evidence type="ECO:0000256" key="7">
    <source>
        <dbReference type="ARBA" id="ARBA00023049"/>
    </source>
</evidence>
<dbReference type="PATRIC" id="fig|80852.17.peg.2763"/>
<evidence type="ECO:0000256" key="5">
    <source>
        <dbReference type="ARBA" id="ARBA00022801"/>
    </source>
</evidence>
<evidence type="ECO:0000259" key="10">
    <source>
        <dbReference type="Pfam" id="PF05193"/>
    </source>
</evidence>
<evidence type="ECO:0000256" key="2">
    <source>
        <dbReference type="ARBA" id="ARBA00007261"/>
    </source>
</evidence>
<dbReference type="STRING" id="80852.AWOD_II_0029"/>
<name>A0A090JYZ6_9GAMM</name>
<keyword evidence="12" id="KW-1185">Reference proteome</keyword>
<dbReference type="InterPro" id="IPR050626">
    <property type="entry name" value="Peptidase_M16"/>
</dbReference>
<dbReference type="GO" id="GO:0046872">
    <property type="term" value="F:metal ion binding"/>
    <property type="evidence" value="ECO:0007669"/>
    <property type="project" value="UniProtKB-KW"/>
</dbReference>
<evidence type="ECO:0000313" key="11">
    <source>
        <dbReference type="EMBL" id="CED56688.1"/>
    </source>
</evidence>
<dbReference type="Pfam" id="PF00675">
    <property type="entry name" value="Peptidase_M16"/>
    <property type="match status" value="1"/>
</dbReference>
<dbReference type="InterPro" id="IPR011765">
    <property type="entry name" value="Pept_M16_N"/>
</dbReference>
<dbReference type="GO" id="GO:0004222">
    <property type="term" value="F:metalloendopeptidase activity"/>
    <property type="evidence" value="ECO:0007669"/>
    <property type="project" value="InterPro"/>
</dbReference>
<gene>
    <name evidence="11" type="ORF">AWOD_II_0029</name>
</gene>
<organism evidence="11 12">
    <name type="scientific">Aliivibrio wodanis</name>
    <dbReference type="NCBI Taxonomy" id="80852"/>
    <lineage>
        <taxon>Bacteria</taxon>
        <taxon>Pseudomonadati</taxon>
        <taxon>Pseudomonadota</taxon>
        <taxon>Gammaproteobacteria</taxon>
        <taxon>Vibrionales</taxon>
        <taxon>Vibrionaceae</taxon>
        <taxon>Aliivibrio</taxon>
    </lineage>
</organism>
<dbReference type="InterPro" id="IPR011249">
    <property type="entry name" value="Metalloenz_LuxS/M16"/>
</dbReference>
<dbReference type="PROSITE" id="PS00143">
    <property type="entry name" value="INSULINASE"/>
    <property type="match status" value="1"/>
</dbReference>
<dbReference type="Proteomes" id="UP000032427">
    <property type="component" value="Chromosome 2"/>
</dbReference>
<evidence type="ECO:0000259" key="9">
    <source>
        <dbReference type="Pfam" id="PF00675"/>
    </source>
</evidence>
<dbReference type="GO" id="GO:0006508">
    <property type="term" value="P:proteolysis"/>
    <property type="evidence" value="ECO:0007669"/>
    <property type="project" value="UniProtKB-KW"/>
</dbReference>
<feature type="domain" description="Peptidase M16 N-terminal" evidence="9">
    <location>
        <begin position="59"/>
        <end position="179"/>
    </location>
</feature>
<dbReference type="Pfam" id="PF05193">
    <property type="entry name" value="Peptidase_M16_C"/>
    <property type="match status" value="2"/>
</dbReference>
<feature type="domain" description="Peptidase M16 C-terminal" evidence="10">
    <location>
        <begin position="691"/>
        <end position="862"/>
    </location>
</feature>
<evidence type="ECO:0000256" key="6">
    <source>
        <dbReference type="ARBA" id="ARBA00022833"/>
    </source>
</evidence>
<evidence type="ECO:0000256" key="1">
    <source>
        <dbReference type="ARBA" id="ARBA00001947"/>
    </source>
</evidence>
<evidence type="ECO:0000313" key="12">
    <source>
        <dbReference type="Proteomes" id="UP000032427"/>
    </source>
</evidence>
<dbReference type="OrthoDB" id="9811314at2"/>
<dbReference type="AlphaFoldDB" id="A0A090JYZ6"/>
<keyword evidence="5" id="KW-0378">Hydrolase</keyword>